<evidence type="ECO:0000313" key="1">
    <source>
        <dbReference type="EMBL" id="SDE01396.1"/>
    </source>
</evidence>
<organism evidence="1 2">
    <name type="scientific">Limimaricola pyoseonensis</name>
    <dbReference type="NCBI Taxonomy" id="521013"/>
    <lineage>
        <taxon>Bacteria</taxon>
        <taxon>Pseudomonadati</taxon>
        <taxon>Pseudomonadota</taxon>
        <taxon>Alphaproteobacteria</taxon>
        <taxon>Rhodobacterales</taxon>
        <taxon>Paracoccaceae</taxon>
        <taxon>Limimaricola</taxon>
    </lineage>
</organism>
<dbReference type="OrthoDB" id="7650806at2"/>
<dbReference type="AlphaFoldDB" id="A0A1G6ZIL4"/>
<dbReference type="Gene3D" id="2.40.160.90">
    <property type="match status" value="1"/>
</dbReference>
<dbReference type="RefSeq" id="WP_090109094.1">
    <property type="nucleotide sequence ID" value="NZ_FNAT01000001.1"/>
</dbReference>
<proteinExistence type="predicted"/>
<keyword evidence="2" id="KW-1185">Reference proteome</keyword>
<dbReference type="PROSITE" id="PS51257">
    <property type="entry name" value="PROKAR_LIPOPROTEIN"/>
    <property type="match status" value="1"/>
</dbReference>
<gene>
    <name evidence="1" type="ORF">SAMN04488567_0520</name>
</gene>
<dbReference type="EMBL" id="FNAT01000001">
    <property type="protein sequence ID" value="SDE01396.1"/>
    <property type="molecule type" value="Genomic_DNA"/>
</dbReference>
<dbReference type="Proteomes" id="UP000198922">
    <property type="component" value="Unassembled WGS sequence"/>
</dbReference>
<accession>A0A1G6ZIL4</accession>
<protein>
    <recommendedName>
        <fullName evidence="3">Transferrin-binding protein B C-lobe/N-lobe beta barrel domain-containing protein</fullName>
    </recommendedName>
</protein>
<name>A0A1G6ZIL4_9RHOB</name>
<evidence type="ECO:0008006" key="3">
    <source>
        <dbReference type="Google" id="ProtNLM"/>
    </source>
</evidence>
<reference evidence="2" key="1">
    <citation type="submission" date="2016-10" db="EMBL/GenBank/DDBJ databases">
        <authorList>
            <person name="Varghese N."/>
            <person name="Submissions S."/>
        </authorList>
    </citation>
    <scope>NUCLEOTIDE SEQUENCE [LARGE SCALE GENOMIC DNA]</scope>
    <source>
        <strain evidence="2">DSM 21424</strain>
    </source>
</reference>
<evidence type="ECO:0000313" key="2">
    <source>
        <dbReference type="Proteomes" id="UP000198922"/>
    </source>
</evidence>
<sequence>MFKPIHFTALIALGGLAACSSSGGGVSYDELVEDGEALAAFYEDAEIFPAGDLPTSGRATYNGYMGFEVEGDEGGLDVGGKMEMTADFDPASADPITGRVYDLASEEGSIGGSLRIDNSTLDRNADPDEEWQFDADLTGTLSEDGDDFEVNAYIMGDFVGSEREGARGVVFGEISDEDGASMDMEGGFVVER</sequence>